<keyword evidence="4" id="KW-1185">Reference proteome</keyword>
<keyword evidence="2" id="KW-0812">Transmembrane</keyword>
<feature type="transmembrane region" description="Helical" evidence="2">
    <location>
        <begin position="12"/>
        <end position="39"/>
    </location>
</feature>
<evidence type="ECO:0000313" key="3">
    <source>
        <dbReference type="EMBL" id="KAK7468587.1"/>
    </source>
</evidence>
<gene>
    <name evidence="3" type="ORF">VKT23_003091</name>
</gene>
<feature type="compositionally biased region" description="Polar residues" evidence="1">
    <location>
        <begin position="294"/>
        <end position="304"/>
    </location>
</feature>
<feature type="transmembrane region" description="Helical" evidence="2">
    <location>
        <begin position="171"/>
        <end position="192"/>
    </location>
</feature>
<proteinExistence type="predicted"/>
<feature type="region of interest" description="Disordered" evidence="1">
    <location>
        <begin position="294"/>
        <end position="318"/>
    </location>
</feature>
<protein>
    <submittedName>
        <fullName evidence="3">Uncharacterized protein</fullName>
    </submittedName>
</protein>
<feature type="transmembrane region" description="Helical" evidence="2">
    <location>
        <begin position="96"/>
        <end position="117"/>
    </location>
</feature>
<comment type="caution">
    <text evidence="3">The sequence shown here is derived from an EMBL/GenBank/DDBJ whole genome shotgun (WGS) entry which is preliminary data.</text>
</comment>
<feature type="transmembrane region" description="Helical" evidence="2">
    <location>
        <begin position="129"/>
        <end position="151"/>
    </location>
</feature>
<evidence type="ECO:0000256" key="2">
    <source>
        <dbReference type="SAM" id="Phobius"/>
    </source>
</evidence>
<sequence>MSDPSELTMERSLYVGGQITAILFGIHLVLYILSCRLLLHERRASRSRFYLGYSSTLLALWIIALSCNAVFGQYIWIDFRDPDGPAAFLVENISAWYNTLGTTAGVAMNFMADAMLLYRCRMIWGHWGWIVVAFPIMMFLGAFSMAILLIFESAQPGANFFQGHAVDFGVPYAALTISMNIIVTILICIRLLSFRNQVLQVLGHEHAKMYSSVMSVMIESALPFTVFGIAYVISYARHSPTSIAFVQVWGDFAALSPQLIILRISMGKGWTRDTVDRITSTNLTFDEGYGMSISTGGSETQIESPISPIGKKERSSIV</sequence>
<evidence type="ECO:0000313" key="4">
    <source>
        <dbReference type="Proteomes" id="UP001498398"/>
    </source>
</evidence>
<keyword evidence="2" id="KW-1133">Transmembrane helix</keyword>
<name>A0ABR1K2I3_9AGAR</name>
<organism evidence="3 4">
    <name type="scientific">Marasmiellus scandens</name>
    <dbReference type="NCBI Taxonomy" id="2682957"/>
    <lineage>
        <taxon>Eukaryota</taxon>
        <taxon>Fungi</taxon>
        <taxon>Dikarya</taxon>
        <taxon>Basidiomycota</taxon>
        <taxon>Agaricomycotina</taxon>
        <taxon>Agaricomycetes</taxon>
        <taxon>Agaricomycetidae</taxon>
        <taxon>Agaricales</taxon>
        <taxon>Marasmiineae</taxon>
        <taxon>Omphalotaceae</taxon>
        <taxon>Marasmiellus</taxon>
    </lineage>
</organism>
<accession>A0ABR1K2I3</accession>
<feature type="transmembrane region" description="Helical" evidence="2">
    <location>
        <begin position="213"/>
        <end position="236"/>
    </location>
</feature>
<dbReference type="Proteomes" id="UP001498398">
    <property type="component" value="Unassembled WGS sequence"/>
</dbReference>
<evidence type="ECO:0000256" key="1">
    <source>
        <dbReference type="SAM" id="MobiDB-lite"/>
    </source>
</evidence>
<reference evidence="3 4" key="1">
    <citation type="submission" date="2024-01" db="EMBL/GenBank/DDBJ databases">
        <title>A draft genome for the cacao thread blight pathogen Marasmiellus scandens.</title>
        <authorList>
            <person name="Baruah I.K."/>
            <person name="Leung J."/>
            <person name="Bukari Y."/>
            <person name="Amoako-Attah I."/>
            <person name="Meinhardt L.W."/>
            <person name="Bailey B.A."/>
            <person name="Cohen S.P."/>
        </authorList>
    </citation>
    <scope>NUCLEOTIDE SEQUENCE [LARGE SCALE GENOMIC DNA]</scope>
    <source>
        <strain evidence="3 4">GH-19</strain>
    </source>
</reference>
<feature type="transmembrane region" description="Helical" evidence="2">
    <location>
        <begin position="242"/>
        <end position="262"/>
    </location>
</feature>
<keyword evidence="2" id="KW-0472">Membrane</keyword>
<feature type="transmembrane region" description="Helical" evidence="2">
    <location>
        <begin position="51"/>
        <end position="76"/>
    </location>
</feature>
<dbReference type="EMBL" id="JBANRG010000003">
    <property type="protein sequence ID" value="KAK7468587.1"/>
    <property type="molecule type" value="Genomic_DNA"/>
</dbReference>